<reference evidence="1" key="1">
    <citation type="submission" date="2021-03" db="EMBL/GenBank/DDBJ databases">
        <title>Draft genome sequence of rust myrtle Austropuccinia psidii MF-1, a brazilian biotype.</title>
        <authorList>
            <person name="Quecine M.C."/>
            <person name="Pachon D.M.R."/>
            <person name="Bonatelli M.L."/>
            <person name="Correr F.H."/>
            <person name="Franceschini L.M."/>
            <person name="Leite T.F."/>
            <person name="Margarido G.R.A."/>
            <person name="Almeida C.A."/>
            <person name="Ferrarezi J.A."/>
            <person name="Labate C.A."/>
        </authorList>
    </citation>
    <scope>NUCLEOTIDE SEQUENCE</scope>
    <source>
        <strain evidence="1">MF-1</strain>
    </source>
</reference>
<comment type="caution">
    <text evidence="1">The sequence shown here is derived from an EMBL/GenBank/DDBJ whole genome shotgun (WGS) entry which is preliminary data.</text>
</comment>
<dbReference type="AlphaFoldDB" id="A0A9Q3PMU6"/>
<evidence type="ECO:0000313" key="1">
    <source>
        <dbReference type="EMBL" id="MBW0567529.1"/>
    </source>
</evidence>
<protein>
    <submittedName>
        <fullName evidence="1">Uncharacterized protein</fullName>
    </submittedName>
</protein>
<organism evidence="1 2">
    <name type="scientific">Austropuccinia psidii MF-1</name>
    <dbReference type="NCBI Taxonomy" id="1389203"/>
    <lineage>
        <taxon>Eukaryota</taxon>
        <taxon>Fungi</taxon>
        <taxon>Dikarya</taxon>
        <taxon>Basidiomycota</taxon>
        <taxon>Pucciniomycotina</taxon>
        <taxon>Pucciniomycetes</taxon>
        <taxon>Pucciniales</taxon>
        <taxon>Sphaerophragmiaceae</taxon>
        <taxon>Austropuccinia</taxon>
    </lineage>
</organism>
<keyword evidence="2" id="KW-1185">Reference proteome</keyword>
<name>A0A9Q3PMU6_9BASI</name>
<proteinExistence type="predicted"/>
<dbReference type="Proteomes" id="UP000765509">
    <property type="component" value="Unassembled WGS sequence"/>
</dbReference>
<dbReference type="EMBL" id="AVOT02081019">
    <property type="protein sequence ID" value="MBW0567529.1"/>
    <property type="molecule type" value="Genomic_DNA"/>
</dbReference>
<accession>A0A9Q3PMU6</accession>
<sequence>MTIAAHEIESFQCLSLFMKDLSILTGHLSKMMSSSSSINHPSTCRWGRKPTAWSEAWKKDHIKDESCSYDDLSSCPMANIKCRSPRTTKDFNFKSFQRAGPQSGSKDCKSITTKQKMQYKSNFKHNLATNTAYRTTDKPFIPNPDIST</sequence>
<gene>
    <name evidence="1" type="ORF">O181_107244</name>
</gene>
<evidence type="ECO:0000313" key="2">
    <source>
        <dbReference type="Proteomes" id="UP000765509"/>
    </source>
</evidence>